<evidence type="ECO:0000256" key="1">
    <source>
        <dbReference type="ARBA" id="ARBA00023015"/>
    </source>
</evidence>
<keyword evidence="1" id="KW-0805">Transcription regulation</keyword>
<evidence type="ECO:0000313" key="6">
    <source>
        <dbReference type="Proteomes" id="UP001597218"/>
    </source>
</evidence>
<dbReference type="PANTHER" id="PTHR44846">
    <property type="entry name" value="MANNOSYL-D-GLYCERATE TRANSPORT/METABOLISM SYSTEM REPRESSOR MNGR-RELATED"/>
    <property type="match status" value="1"/>
</dbReference>
<gene>
    <name evidence="5" type="ORF">ACFSFY_07950</name>
</gene>
<dbReference type="Pfam" id="PF07702">
    <property type="entry name" value="UTRA"/>
    <property type="match status" value="1"/>
</dbReference>
<comment type="caution">
    <text evidence="5">The sequence shown here is derived from an EMBL/GenBank/DDBJ whole genome shotgun (WGS) entry which is preliminary data.</text>
</comment>
<dbReference type="InterPro" id="IPR011663">
    <property type="entry name" value="UTRA"/>
</dbReference>
<dbReference type="SMART" id="SM00345">
    <property type="entry name" value="HTH_GNTR"/>
    <property type="match status" value="1"/>
</dbReference>
<dbReference type="RefSeq" id="WP_381536944.1">
    <property type="nucleotide sequence ID" value="NZ_JBHUGI010000024.1"/>
</dbReference>
<feature type="domain" description="HTH gntR-type" evidence="4">
    <location>
        <begin position="8"/>
        <end position="76"/>
    </location>
</feature>
<evidence type="ECO:0000313" key="5">
    <source>
        <dbReference type="EMBL" id="MFD1927988.1"/>
    </source>
</evidence>
<keyword evidence="3" id="KW-0804">Transcription</keyword>
<dbReference type="EMBL" id="JBHUGI010000024">
    <property type="protein sequence ID" value="MFD1927988.1"/>
    <property type="molecule type" value="Genomic_DNA"/>
</dbReference>
<dbReference type="CDD" id="cd07377">
    <property type="entry name" value="WHTH_GntR"/>
    <property type="match status" value="1"/>
</dbReference>
<dbReference type="PRINTS" id="PR00035">
    <property type="entry name" value="HTHGNTR"/>
</dbReference>
<name>A0ABW4SEV4_9BACL</name>
<protein>
    <submittedName>
        <fullName evidence="5">GntR family transcriptional regulator</fullName>
    </submittedName>
</protein>
<dbReference type="Pfam" id="PF00392">
    <property type="entry name" value="GntR"/>
    <property type="match status" value="1"/>
</dbReference>
<evidence type="ECO:0000256" key="2">
    <source>
        <dbReference type="ARBA" id="ARBA00023125"/>
    </source>
</evidence>
<evidence type="ECO:0000256" key="3">
    <source>
        <dbReference type="ARBA" id="ARBA00023163"/>
    </source>
</evidence>
<dbReference type="Gene3D" id="3.40.1410.10">
    <property type="entry name" value="Chorismate lyase-like"/>
    <property type="match status" value="1"/>
</dbReference>
<dbReference type="Proteomes" id="UP001597218">
    <property type="component" value="Unassembled WGS sequence"/>
</dbReference>
<dbReference type="InterPro" id="IPR036388">
    <property type="entry name" value="WH-like_DNA-bd_sf"/>
</dbReference>
<dbReference type="SUPFAM" id="SSF64288">
    <property type="entry name" value="Chorismate lyase-like"/>
    <property type="match status" value="1"/>
</dbReference>
<dbReference type="InterPro" id="IPR028978">
    <property type="entry name" value="Chorismate_lyase_/UTRA_dom_sf"/>
</dbReference>
<dbReference type="InterPro" id="IPR050679">
    <property type="entry name" value="Bact_HTH_transcr_reg"/>
</dbReference>
<evidence type="ECO:0000259" key="4">
    <source>
        <dbReference type="PROSITE" id="PS50949"/>
    </source>
</evidence>
<dbReference type="SMART" id="SM00866">
    <property type="entry name" value="UTRA"/>
    <property type="match status" value="1"/>
</dbReference>
<dbReference type="Gene3D" id="1.10.10.10">
    <property type="entry name" value="Winged helix-like DNA-binding domain superfamily/Winged helix DNA-binding domain"/>
    <property type="match status" value="1"/>
</dbReference>
<dbReference type="PANTHER" id="PTHR44846:SF1">
    <property type="entry name" value="MANNOSYL-D-GLYCERATE TRANSPORT_METABOLISM SYSTEM REPRESSOR MNGR-RELATED"/>
    <property type="match status" value="1"/>
</dbReference>
<organism evidence="5 6">
    <name type="scientific">Sporosarcina siberiensis</name>
    <dbReference type="NCBI Taxonomy" id="1365606"/>
    <lineage>
        <taxon>Bacteria</taxon>
        <taxon>Bacillati</taxon>
        <taxon>Bacillota</taxon>
        <taxon>Bacilli</taxon>
        <taxon>Bacillales</taxon>
        <taxon>Caryophanaceae</taxon>
        <taxon>Sporosarcina</taxon>
    </lineage>
</organism>
<dbReference type="InterPro" id="IPR000524">
    <property type="entry name" value="Tscrpt_reg_HTH_GntR"/>
</dbReference>
<accession>A0ABW4SEV4</accession>
<keyword evidence="6" id="KW-1185">Reference proteome</keyword>
<dbReference type="SUPFAM" id="SSF46785">
    <property type="entry name" value="Winged helix' DNA-binding domain"/>
    <property type="match status" value="1"/>
</dbReference>
<proteinExistence type="predicted"/>
<sequence>MNHLNNKKPIYQVIYDSIAEEIHNSVYKVGDALPSESELEKLFQASRTPVRQALSKLESNGLIYRSQGKGSFVANFNPIGQWTTMTGFKNNYMRDWKKISARTIEIVEKASPYYASVLGISSQAELIHLKRIRTDDGEPVIYLEHYLPPHLSVDMFQKDPAFISIDQLFKDEKNIVFTTIKEELEAVSADSQVAKHLQINVGDPILKSTRVSFDHQSIPMDVTVIFLKSEKWKYVIEFNKTL</sequence>
<reference evidence="6" key="1">
    <citation type="journal article" date="2019" name="Int. J. Syst. Evol. Microbiol.">
        <title>The Global Catalogue of Microorganisms (GCM) 10K type strain sequencing project: providing services to taxonomists for standard genome sequencing and annotation.</title>
        <authorList>
            <consortium name="The Broad Institute Genomics Platform"/>
            <consortium name="The Broad Institute Genome Sequencing Center for Infectious Disease"/>
            <person name="Wu L."/>
            <person name="Ma J."/>
        </authorList>
    </citation>
    <scope>NUCLEOTIDE SEQUENCE [LARGE SCALE GENOMIC DNA]</scope>
    <source>
        <strain evidence="6">CGMCC 4.7177</strain>
    </source>
</reference>
<dbReference type="InterPro" id="IPR036390">
    <property type="entry name" value="WH_DNA-bd_sf"/>
</dbReference>
<dbReference type="PROSITE" id="PS50949">
    <property type="entry name" value="HTH_GNTR"/>
    <property type="match status" value="1"/>
</dbReference>
<keyword evidence="2" id="KW-0238">DNA-binding</keyword>